<feature type="compositionally biased region" description="Basic residues" evidence="1">
    <location>
        <begin position="118"/>
        <end position="135"/>
    </location>
</feature>
<feature type="compositionally biased region" description="Basic residues" evidence="1">
    <location>
        <begin position="57"/>
        <end position="93"/>
    </location>
</feature>
<organism evidence="3 4">
    <name type="scientific">Verticillium dahliae</name>
    <name type="common">Verticillium wilt</name>
    <dbReference type="NCBI Taxonomy" id="27337"/>
    <lineage>
        <taxon>Eukaryota</taxon>
        <taxon>Fungi</taxon>
        <taxon>Dikarya</taxon>
        <taxon>Ascomycota</taxon>
        <taxon>Pezizomycotina</taxon>
        <taxon>Sordariomycetes</taxon>
        <taxon>Hypocreomycetidae</taxon>
        <taxon>Glomerellales</taxon>
        <taxon>Plectosphaerellaceae</taxon>
        <taxon>Verticillium</taxon>
    </lineage>
</organism>
<accession>A0AA44WCW0</accession>
<dbReference type="AlphaFoldDB" id="A0AA44WCW0"/>
<dbReference type="EMBL" id="MPSH01000027">
    <property type="protein sequence ID" value="PNH29289.1"/>
    <property type="molecule type" value="Genomic_DNA"/>
</dbReference>
<comment type="caution">
    <text evidence="3">The sequence shown here is derived from an EMBL/GenBank/DDBJ whole genome shotgun (WGS) entry which is preliminary data.</text>
</comment>
<proteinExistence type="predicted"/>
<feature type="transmembrane region" description="Helical" evidence="2">
    <location>
        <begin position="22"/>
        <end position="42"/>
    </location>
</feature>
<keyword evidence="2" id="KW-0472">Membrane</keyword>
<gene>
    <name evidence="3" type="ORF">BJF96_g7335</name>
</gene>
<keyword evidence="2" id="KW-0812">Transmembrane</keyword>
<evidence type="ECO:0000313" key="3">
    <source>
        <dbReference type="EMBL" id="PNH29289.1"/>
    </source>
</evidence>
<protein>
    <submittedName>
        <fullName evidence="3">Uncharacterized protein</fullName>
    </submittedName>
</protein>
<dbReference type="Proteomes" id="UP000236305">
    <property type="component" value="Unassembled WGS sequence"/>
</dbReference>
<reference evidence="3 4" key="1">
    <citation type="submission" date="2017-12" db="EMBL/GenBank/DDBJ databases">
        <title>Comparative genomics yields insights into virulence evolution of Verticillium dahliae.</title>
        <authorList>
            <person name="Fan R."/>
            <person name="Armitage A.D."/>
            <person name="Cascant-Lopez E."/>
            <person name="Sobczyk M."/>
            <person name="Cockerton H.M."/>
            <person name="Harrison R.J."/>
        </authorList>
    </citation>
    <scope>NUCLEOTIDE SEQUENCE [LARGE SCALE GENOMIC DNA]</scope>
    <source>
        <strain evidence="3 4">12008</strain>
    </source>
</reference>
<feature type="region of interest" description="Disordered" evidence="1">
    <location>
        <begin position="52"/>
        <end position="135"/>
    </location>
</feature>
<evidence type="ECO:0000256" key="2">
    <source>
        <dbReference type="SAM" id="Phobius"/>
    </source>
</evidence>
<evidence type="ECO:0000313" key="4">
    <source>
        <dbReference type="Proteomes" id="UP000236305"/>
    </source>
</evidence>
<evidence type="ECO:0000256" key="1">
    <source>
        <dbReference type="SAM" id="MobiDB-lite"/>
    </source>
</evidence>
<sequence length="247" mass="27295">MAPLPPPSPHPLHRRSADGGRIAGLFIGTLVGAVVTLALLYACFNCVFSPKTPTKARTGKGRRRARKGHHHHHHHHHHNHKHHPRGHKHHGAKHASCSRQTPAPSPAPCRRPEYMPRARAKRYSHKHARRGRGQRQRAVFVPIVPVPVGEEVLAPPEVAMEPGLEECFDPAGWYDPDMMGGVLGEPEMMSWSGESVGGECEVDDEEEGDGSCCLQFCDFLCGVSRAEQKKVEREVGEWESEDVMGGV</sequence>
<keyword evidence="2" id="KW-1133">Transmembrane helix</keyword>
<name>A0AA44WCW0_VERDA</name>